<evidence type="ECO:0000256" key="7">
    <source>
        <dbReference type="ARBA" id="ARBA00023136"/>
    </source>
</evidence>
<feature type="domain" description="AP-3 complex subunit delta" evidence="11">
    <location>
        <begin position="710"/>
        <end position="828"/>
    </location>
</feature>
<dbReference type="PANTHER" id="PTHR22781:SF12">
    <property type="entry name" value="AP-3 COMPLEX SUBUNIT DELTA-1"/>
    <property type="match status" value="1"/>
</dbReference>
<feature type="compositionally biased region" description="Basic residues" evidence="10">
    <location>
        <begin position="777"/>
        <end position="789"/>
    </location>
</feature>
<dbReference type="Gene3D" id="1.25.10.10">
    <property type="entry name" value="Leucine-rich Repeat Variant"/>
    <property type="match status" value="1"/>
</dbReference>
<dbReference type="GO" id="GO:0030665">
    <property type="term" value="C:clathrin-coated vesicle membrane"/>
    <property type="evidence" value="ECO:0007669"/>
    <property type="project" value="UniProtKB-SubCell"/>
</dbReference>
<dbReference type="GO" id="GO:0010008">
    <property type="term" value="C:endosome membrane"/>
    <property type="evidence" value="ECO:0007669"/>
    <property type="project" value="TreeGrafter"/>
</dbReference>
<dbReference type="Pfam" id="PF26171">
    <property type="entry name" value="Mu_AP3"/>
    <property type="match status" value="1"/>
</dbReference>
<feature type="compositionally biased region" description="Basic and acidic residues" evidence="10">
    <location>
        <begin position="970"/>
        <end position="979"/>
    </location>
</feature>
<dbReference type="SUPFAM" id="SSF48371">
    <property type="entry name" value="ARM repeat"/>
    <property type="match status" value="1"/>
</dbReference>
<dbReference type="Proteomes" id="UP000789739">
    <property type="component" value="Unassembled WGS sequence"/>
</dbReference>
<feature type="compositionally biased region" description="Basic and acidic residues" evidence="10">
    <location>
        <begin position="876"/>
        <end position="894"/>
    </location>
</feature>
<evidence type="ECO:0000256" key="4">
    <source>
        <dbReference type="ARBA" id="ARBA00022448"/>
    </source>
</evidence>
<feature type="compositionally biased region" description="Basic and acidic residues" evidence="10">
    <location>
        <begin position="902"/>
        <end position="914"/>
    </location>
</feature>
<dbReference type="EMBL" id="CAJVPI010000609">
    <property type="protein sequence ID" value="CAG8555566.1"/>
    <property type="molecule type" value="Genomic_DNA"/>
</dbReference>
<keyword evidence="6" id="KW-0653">Protein transport</keyword>
<evidence type="ECO:0000256" key="3">
    <source>
        <dbReference type="ARBA" id="ARBA00015717"/>
    </source>
</evidence>
<comment type="similarity">
    <text evidence="2">Belongs to the adaptor complexes large subunit family.</text>
</comment>
<keyword evidence="4" id="KW-0813">Transport</keyword>
<dbReference type="InterPro" id="IPR058898">
    <property type="entry name" value="Mu_AP3"/>
</dbReference>
<feature type="region of interest" description="Disordered" evidence="10">
    <location>
        <begin position="773"/>
        <end position="838"/>
    </location>
</feature>
<dbReference type="InterPro" id="IPR010474">
    <property type="entry name" value="AP3D_dom_metazoa"/>
</dbReference>
<dbReference type="FunFam" id="1.25.10.10:FF:000251">
    <property type="entry name" value="AP-3 complex subunit delta"/>
    <property type="match status" value="1"/>
</dbReference>
<gene>
    <name evidence="12" type="ORF">PBRASI_LOCUS5318</name>
</gene>
<feature type="compositionally biased region" description="Basic and acidic residues" evidence="10">
    <location>
        <begin position="949"/>
        <end position="959"/>
    </location>
</feature>
<evidence type="ECO:0000256" key="9">
    <source>
        <dbReference type="ARBA" id="ARBA00083145"/>
    </source>
</evidence>
<feature type="region of interest" description="Disordered" evidence="10">
    <location>
        <begin position="649"/>
        <end position="760"/>
    </location>
</feature>
<dbReference type="SMART" id="SM01354">
    <property type="entry name" value="BLVR"/>
    <property type="match status" value="1"/>
</dbReference>
<evidence type="ECO:0000256" key="5">
    <source>
        <dbReference type="ARBA" id="ARBA00022737"/>
    </source>
</evidence>
<dbReference type="InterPro" id="IPR011989">
    <property type="entry name" value="ARM-like"/>
</dbReference>
<evidence type="ECO:0000256" key="1">
    <source>
        <dbReference type="ARBA" id="ARBA00004145"/>
    </source>
</evidence>
<sequence length="1254" mass="140211">MFEKTLTDLIRGIRAHKKDEQKYIASCLQEIHQEVKSNDPDIKAMAISKLTYLQMLGYDMSWVSFHVVEVMSFPKFSHKRTGYLAATQSFRQDTDVLMLTTNLLKKDLASGNHMEVGVALNGLADIVTPDLARDLCQDLVAMLNHSRPYVRKKVVLVLYKLFLKFPEALRLSFPRLKEKLDDPDPSVVSAAVNVICELARKNPKNYLSLAPQLFNLLTNSSNNWMLIKIIKLFGALAPLEPRLAKKLTPQIFHMIENTPAMSLLYECIYTAIAGGMLNSDRQSDALAAVCVSKLRTFLESADQNLKYVGLLALAKILPTHPKHVAEHRDIILKCIDDSDISIRLRSLDLVVGMVNKKNLADIVKRLMSHLLPPSNTKNSATNHLLPSTLLEPAYRADIIHRIIYICSQNAYANVTNFEWYVAVLVDLTYVAGVKVGDLLTSQLMDVCVRVKSVRNYCVKAMVKLLSDVTLLENCSLPDSNAEVLYAAAWLAGEYCSYQINPSDTIEYLLQSGVTKLSHRVQAVYVHNILKIYAYWAKSLTYNWDEDAKDDLLRLTTLIDEKFGTFCSCTDLEVQERAHNVRAIISIVREHLTSNVPAQTDETDDYVLSEKAPTVIDELYNLFFAYELNPVAPKAQKKVPIPAGLDLDAWINEPPPQSESSNSGEEESYGFGYRQKLGGSGDLLFSSGSGTAVGRRRRRKNRQKGDRDKGESEEMRVQRRRERRERMKNDPFYIDVGEYDNPTRTKPESPPKSANNEIDVDSIPVVHLTMDDFDFRQKKNKGKSKRSKENRKKEVSALSSLPPVIYTDIGEMPENATLSDDDKDLKPLDQKVSSWRNPNDKGILDIDFSGISNVDLSTPLTENEKFPQTTVYLSPEELRKREEEKNKLRLKEQRNKSIITSDHPTKVKDDHAKSESKKRRSKVKSKKPSNASESSAVTAKKKSMSVKKMTKGEADAENKAKSVSSPTSGTDKVDENKGSHVNEQSVQPVKQNIYTLISGDTLHITYTLSLTSNEELRNEPPTVVASFLIENKGVSDDHFYSGLALRFEPSSDIQFDSTLLHVDGVLKASERREVAVKFRVLGIVGARLTVNGRVTWENNLHTGGFSASDGSGAEIPFAFEIPVATFMLHIPTITPAQFTAFLYKSENFPFSGSTSVNLTVSSSSVEQEFDNAIAQITAVATGTHVVEKVPGAVSIYGRSVQGYQIAGLTKLGVTKEEAEDTEEVKAVLKIELKCTDQAFIDGLVREIERLFALPS</sequence>
<feature type="region of interest" description="Disordered" evidence="10">
    <location>
        <begin position="876"/>
        <end position="984"/>
    </location>
</feature>
<evidence type="ECO:0000256" key="8">
    <source>
        <dbReference type="ARBA" id="ARBA00076742"/>
    </source>
</evidence>
<proteinExistence type="inferred from homology"/>
<dbReference type="PANTHER" id="PTHR22781">
    <property type="entry name" value="DELTA ADAPTIN-RELATED"/>
    <property type="match status" value="1"/>
</dbReference>
<dbReference type="InterPro" id="IPR016024">
    <property type="entry name" value="ARM-type_fold"/>
</dbReference>
<dbReference type="InterPro" id="IPR002553">
    <property type="entry name" value="Clathrin/coatomer_adapt-like_N"/>
</dbReference>
<dbReference type="GO" id="GO:0006896">
    <property type="term" value="P:Golgi to vacuole transport"/>
    <property type="evidence" value="ECO:0007669"/>
    <property type="project" value="TreeGrafter"/>
</dbReference>
<evidence type="ECO:0000256" key="6">
    <source>
        <dbReference type="ARBA" id="ARBA00022927"/>
    </source>
</evidence>
<evidence type="ECO:0000313" key="12">
    <source>
        <dbReference type="EMBL" id="CAG8555566.1"/>
    </source>
</evidence>
<keyword evidence="13" id="KW-1185">Reference proteome</keyword>
<dbReference type="Pfam" id="PF01602">
    <property type="entry name" value="Adaptin_N"/>
    <property type="match status" value="1"/>
</dbReference>
<evidence type="ECO:0000256" key="2">
    <source>
        <dbReference type="ARBA" id="ARBA00006613"/>
    </source>
</evidence>
<name>A0A9N9B4S4_9GLOM</name>
<dbReference type="GO" id="GO:0030123">
    <property type="term" value="C:AP-3 adaptor complex"/>
    <property type="evidence" value="ECO:0007669"/>
    <property type="project" value="InterPro"/>
</dbReference>
<feature type="compositionally biased region" description="Polar residues" evidence="10">
    <location>
        <begin position="960"/>
        <end position="969"/>
    </location>
</feature>
<evidence type="ECO:0000259" key="11">
    <source>
        <dbReference type="SMART" id="SM01354"/>
    </source>
</evidence>
<organism evidence="12 13">
    <name type="scientific">Paraglomus brasilianum</name>
    <dbReference type="NCBI Taxonomy" id="144538"/>
    <lineage>
        <taxon>Eukaryota</taxon>
        <taxon>Fungi</taxon>
        <taxon>Fungi incertae sedis</taxon>
        <taxon>Mucoromycota</taxon>
        <taxon>Glomeromycotina</taxon>
        <taxon>Glomeromycetes</taxon>
        <taxon>Paraglomerales</taxon>
        <taxon>Paraglomeraceae</taxon>
        <taxon>Paraglomus</taxon>
    </lineage>
</organism>
<evidence type="ECO:0000313" key="13">
    <source>
        <dbReference type="Proteomes" id="UP000789739"/>
    </source>
</evidence>
<evidence type="ECO:0000256" key="10">
    <source>
        <dbReference type="SAM" id="MobiDB-lite"/>
    </source>
</evidence>
<keyword evidence="7" id="KW-0472">Membrane</keyword>
<protein>
    <recommendedName>
        <fullName evidence="3">AP-3 complex subunit delta</fullName>
    </recommendedName>
    <alternativeName>
        <fullName evidence="9">Adaptor-related protein complex 3 subunit delta</fullName>
    </alternativeName>
    <alternativeName>
        <fullName evidence="8">Delta-adaptin 3</fullName>
    </alternativeName>
</protein>
<dbReference type="OrthoDB" id="10264595at2759"/>
<dbReference type="AlphaFoldDB" id="A0A9N9B4S4"/>
<reference evidence="12" key="1">
    <citation type="submission" date="2021-06" db="EMBL/GenBank/DDBJ databases">
        <authorList>
            <person name="Kallberg Y."/>
            <person name="Tangrot J."/>
            <person name="Rosling A."/>
        </authorList>
    </citation>
    <scope>NUCLEOTIDE SEQUENCE</scope>
    <source>
        <strain evidence="12">BR232B</strain>
    </source>
</reference>
<feature type="compositionally biased region" description="Basic and acidic residues" evidence="10">
    <location>
        <begin position="702"/>
        <end position="716"/>
    </location>
</feature>
<comment type="caution">
    <text evidence="12">The sequence shown here is derived from an EMBL/GenBank/DDBJ whole genome shotgun (WGS) entry which is preliminary data.</text>
</comment>
<dbReference type="GO" id="GO:0006623">
    <property type="term" value="P:protein targeting to vacuole"/>
    <property type="evidence" value="ECO:0007669"/>
    <property type="project" value="TreeGrafter"/>
</dbReference>
<dbReference type="InterPro" id="IPR017105">
    <property type="entry name" value="AP3_complex_dsu"/>
</dbReference>
<accession>A0A9N9B4S4</accession>
<feature type="compositionally biased region" description="Basic residues" evidence="10">
    <location>
        <begin position="938"/>
        <end position="948"/>
    </location>
</feature>
<comment type="subcellular location">
    <subcellularLocation>
        <location evidence="1">Cytoplasmic vesicle</location>
        <location evidence="1">Clathrin-coated vesicle membrane</location>
        <topology evidence="1">Peripheral membrane protein</topology>
        <orientation evidence="1">Cytoplasmic side</orientation>
    </subcellularLocation>
</comment>
<feature type="compositionally biased region" description="Basic residues" evidence="10">
    <location>
        <begin position="915"/>
        <end position="926"/>
    </location>
</feature>
<keyword evidence="5" id="KW-0677">Repeat</keyword>